<dbReference type="EMBL" id="JAUOEL010000012">
    <property type="protein sequence ID" value="MDO5977081.1"/>
    <property type="molecule type" value="Genomic_DNA"/>
</dbReference>
<sequence length="304" mass="34160">MKALISTIVISLLFIPSVFSQVTLRHSNDTIRLKLNIGKASDNTFTKSEGAEIIGTFPKNDTIKKSWQTNAYLELGIVSESSKWSIGLVGEIHRNTLIEKEQNVKQFGVNLGKIIMFRDKVTNVSNMEIPLTLSLKKSKDEIKDTNTFQGIFGLSINKFKGSSSLLKTQTQFPRISSFVGQLIGFSHNHNIGLAYLGGDEDLLLGQFDFEFNTFILPSLSDKWTDRTDFFKIQYLFKGRTRFSSGETSLDLNNYRSFQTGINLSFNKKNSIELAYAWIKGAAPLKGLANQNYETLIAKVKISIE</sequence>
<keyword evidence="2" id="KW-1185">Reference proteome</keyword>
<dbReference type="RefSeq" id="WP_303304415.1">
    <property type="nucleotide sequence ID" value="NZ_BAABDA010000011.1"/>
</dbReference>
<dbReference type="Proteomes" id="UP001176806">
    <property type="component" value="Unassembled WGS sequence"/>
</dbReference>
<name>A0ABT8WW09_9FLAO</name>
<reference evidence="1" key="1">
    <citation type="submission" date="2023-07" db="EMBL/GenBank/DDBJ databases">
        <title>Two novel species in the genus Flavivirga.</title>
        <authorList>
            <person name="Kwon K."/>
        </authorList>
    </citation>
    <scope>NUCLEOTIDE SEQUENCE</scope>
    <source>
        <strain evidence="1">KACC 14158</strain>
    </source>
</reference>
<protein>
    <recommendedName>
        <fullName evidence="3">DUF2219 family protein</fullName>
    </recommendedName>
</protein>
<comment type="caution">
    <text evidence="1">The sequence shown here is derived from an EMBL/GenBank/DDBJ whole genome shotgun (WGS) entry which is preliminary data.</text>
</comment>
<accession>A0ABT8WW09</accession>
<organism evidence="1 2">
    <name type="scientific">Flavivirga jejuensis</name>
    <dbReference type="NCBI Taxonomy" id="870487"/>
    <lineage>
        <taxon>Bacteria</taxon>
        <taxon>Pseudomonadati</taxon>
        <taxon>Bacteroidota</taxon>
        <taxon>Flavobacteriia</taxon>
        <taxon>Flavobacteriales</taxon>
        <taxon>Flavobacteriaceae</taxon>
        <taxon>Flavivirga</taxon>
    </lineage>
</organism>
<evidence type="ECO:0000313" key="2">
    <source>
        <dbReference type="Proteomes" id="UP001176806"/>
    </source>
</evidence>
<evidence type="ECO:0008006" key="3">
    <source>
        <dbReference type="Google" id="ProtNLM"/>
    </source>
</evidence>
<proteinExistence type="predicted"/>
<gene>
    <name evidence="1" type="ORF">Q4Q40_23030</name>
</gene>
<evidence type="ECO:0000313" key="1">
    <source>
        <dbReference type="EMBL" id="MDO5977081.1"/>
    </source>
</evidence>